<name>A0A3A4NVJ9_ABYX5</name>
<protein>
    <recommendedName>
        <fullName evidence="6">DUF5666 domain-containing protein</fullName>
    </recommendedName>
</protein>
<sequence length="264" mass="29914">MRSTMFLVLVFLFSSAASADIIIFKSGSAKIGIIEEETATHITIREKDKVATISKANIERVEYSDAEENEKLRMKWKEEKERLEEQRKKAREAEEKFEADQKAKGLLNVDGKWISVGEAEARRQEQIRQEVQQQNQSAAGTEPETSEEFEIPEYVEDLPEDKKELVLEELKRQQEIEVLNVQVVQLGGDQVQVKGTVINKSDTVAKAVELEIESFDEQGEVLELESARVSFLRPGESGSFTAPLKTSAELVKNASVRILSVRWE</sequence>
<keyword evidence="3" id="KW-0732">Signal</keyword>
<comment type="caution">
    <text evidence="4">The sequence shown here is derived from an EMBL/GenBank/DDBJ whole genome shotgun (WGS) entry which is preliminary data.</text>
</comment>
<evidence type="ECO:0000256" key="3">
    <source>
        <dbReference type="SAM" id="SignalP"/>
    </source>
</evidence>
<evidence type="ECO:0008006" key="6">
    <source>
        <dbReference type="Google" id="ProtNLM"/>
    </source>
</evidence>
<feature type="signal peptide" evidence="3">
    <location>
        <begin position="1"/>
        <end position="19"/>
    </location>
</feature>
<dbReference type="EMBL" id="QZKU01000087">
    <property type="protein sequence ID" value="RJP19581.1"/>
    <property type="molecule type" value="Genomic_DNA"/>
</dbReference>
<feature type="chain" id="PRO_5017347775" description="DUF5666 domain-containing protein" evidence="3">
    <location>
        <begin position="20"/>
        <end position="264"/>
    </location>
</feature>
<proteinExistence type="predicted"/>
<dbReference type="InterPro" id="IPR047676">
    <property type="entry name" value="FxLYD_dom"/>
</dbReference>
<evidence type="ECO:0000313" key="5">
    <source>
        <dbReference type="Proteomes" id="UP000265882"/>
    </source>
</evidence>
<feature type="region of interest" description="Disordered" evidence="2">
    <location>
        <begin position="125"/>
        <end position="149"/>
    </location>
</feature>
<evidence type="ECO:0000256" key="2">
    <source>
        <dbReference type="SAM" id="MobiDB-lite"/>
    </source>
</evidence>
<feature type="coiled-coil region" evidence="1">
    <location>
        <begin position="66"/>
        <end position="103"/>
    </location>
</feature>
<dbReference type="NCBIfam" id="NF038353">
    <property type="entry name" value="FxLYD_dom"/>
    <property type="match status" value="1"/>
</dbReference>
<organism evidence="4 5">
    <name type="scientific">Abyssobacteria bacterium (strain SURF_5)</name>
    <dbReference type="NCBI Taxonomy" id="2093360"/>
    <lineage>
        <taxon>Bacteria</taxon>
        <taxon>Pseudomonadati</taxon>
        <taxon>Candidatus Hydrogenedentota</taxon>
        <taxon>Candidatus Abyssobacteria</taxon>
    </lineage>
</organism>
<evidence type="ECO:0000313" key="4">
    <source>
        <dbReference type="EMBL" id="RJP19581.1"/>
    </source>
</evidence>
<accession>A0A3A4NVJ9</accession>
<dbReference type="Proteomes" id="UP000265882">
    <property type="component" value="Unassembled WGS sequence"/>
</dbReference>
<dbReference type="AlphaFoldDB" id="A0A3A4NVJ9"/>
<reference evidence="4 5" key="1">
    <citation type="journal article" date="2017" name="ISME J.">
        <title>Energy and carbon metabolisms in a deep terrestrial subsurface fluid microbial community.</title>
        <authorList>
            <person name="Momper L."/>
            <person name="Jungbluth S.P."/>
            <person name="Lee M.D."/>
            <person name="Amend J.P."/>
        </authorList>
    </citation>
    <scope>NUCLEOTIDE SEQUENCE [LARGE SCALE GENOMIC DNA]</scope>
    <source>
        <strain evidence="4">SURF_5</strain>
    </source>
</reference>
<keyword evidence="1" id="KW-0175">Coiled coil</keyword>
<dbReference type="NCBIfam" id="NF047433">
    <property type="entry name" value="Lepto_7_Nterm"/>
    <property type="match status" value="1"/>
</dbReference>
<gene>
    <name evidence="4" type="ORF">C4520_12615</name>
</gene>
<evidence type="ECO:0000256" key="1">
    <source>
        <dbReference type="SAM" id="Coils"/>
    </source>
</evidence>